<keyword evidence="1" id="KW-0812">Transmembrane</keyword>
<feature type="transmembrane region" description="Helical" evidence="1">
    <location>
        <begin position="118"/>
        <end position="139"/>
    </location>
</feature>
<reference evidence="2" key="1">
    <citation type="submission" date="2023-02" db="EMBL/GenBank/DDBJ databases">
        <title>Identification and recombinant expression of a fungal hydrolase from Papiliotrema laurentii that hydrolyzes apple cutin and clears colloidal polyester polyurethane.</title>
        <authorList>
            <consortium name="DOE Joint Genome Institute"/>
            <person name="Roman V.A."/>
            <person name="Bojanowski C."/>
            <person name="Crable B.R."/>
            <person name="Wagner D.N."/>
            <person name="Hung C.S."/>
            <person name="Nadeau L.J."/>
            <person name="Schratz L."/>
            <person name="Haridas S."/>
            <person name="Pangilinan J."/>
            <person name="Lipzen A."/>
            <person name="Na H."/>
            <person name="Yan M."/>
            <person name="Ng V."/>
            <person name="Grigoriev I.V."/>
            <person name="Spatafora J.W."/>
            <person name="Barlow D."/>
            <person name="Biffinger J."/>
            <person name="Kelley-Loughnane N."/>
            <person name="Varaljay V.A."/>
            <person name="Crookes-Goodson W.J."/>
        </authorList>
    </citation>
    <scope>NUCLEOTIDE SEQUENCE</scope>
    <source>
        <strain evidence="2">5307AH</strain>
    </source>
</reference>
<dbReference type="Pfam" id="PF16015">
    <property type="entry name" value="Promethin"/>
    <property type="match status" value="1"/>
</dbReference>
<proteinExistence type="predicted"/>
<feature type="transmembrane region" description="Helical" evidence="1">
    <location>
        <begin position="90"/>
        <end position="112"/>
    </location>
</feature>
<evidence type="ECO:0000313" key="3">
    <source>
        <dbReference type="Proteomes" id="UP001182556"/>
    </source>
</evidence>
<keyword evidence="1" id="KW-0472">Membrane</keyword>
<dbReference type="Proteomes" id="UP001182556">
    <property type="component" value="Unassembled WGS sequence"/>
</dbReference>
<name>A0AAD9FQ68_PAPLA</name>
<dbReference type="EMBL" id="JAODAN010000005">
    <property type="protein sequence ID" value="KAK1924103.1"/>
    <property type="molecule type" value="Genomic_DNA"/>
</dbReference>
<dbReference type="AlphaFoldDB" id="A0AAD9FQ68"/>
<keyword evidence="1" id="KW-1133">Transmembrane helix</keyword>
<keyword evidence="3" id="KW-1185">Reference proteome</keyword>
<feature type="transmembrane region" description="Helical" evidence="1">
    <location>
        <begin position="146"/>
        <end position="167"/>
    </location>
</feature>
<gene>
    <name evidence="2" type="ORF">DB88DRAFT_489092</name>
</gene>
<comment type="caution">
    <text evidence="2">The sequence shown here is derived from an EMBL/GenBank/DDBJ whole genome shotgun (WGS) entry which is preliminary data.</text>
</comment>
<protein>
    <submittedName>
        <fullName evidence="2">Uncharacterized protein</fullName>
    </submittedName>
</protein>
<evidence type="ECO:0000256" key="1">
    <source>
        <dbReference type="SAM" id="Phobius"/>
    </source>
</evidence>
<evidence type="ECO:0000313" key="2">
    <source>
        <dbReference type="EMBL" id="KAK1924103.1"/>
    </source>
</evidence>
<sequence>MLHESHRHVRSLPPRAGIKISSPGRTRWTCRGWSRRLSGVCASNLIGAYGRVLGLSPWRSPQEPCSYQSIQAAAKPYADKTRTLAERRPVFFTFLAIWTVLSLIPICFFLAFVLSSTVFILSVAAVGICLSILFTIVLASSILLPTLFVTSLISLSILSFLLGLFLLHRLYLNLQSSTTTDKGRQADYENLSRGVKAWIDETADRVPPVPFDMSSLRLGPIGPVRRARFADDRAASTGNAGTQQGGLAVEPGQVVVVKEEFDVTVKIEDPDGAR</sequence>
<accession>A0AAD9FQ68</accession>
<organism evidence="2 3">
    <name type="scientific">Papiliotrema laurentii</name>
    <name type="common">Cryptococcus laurentii</name>
    <dbReference type="NCBI Taxonomy" id="5418"/>
    <lineage>
        <taxon>Eukaryota</taxon>
        <taxon>Fungi</taxon>
        <taxon>Dikarya</taxon>
        <taxon>Basidiomycota</taxon>
        <taxon>Agaricomycotina</taxon>
        <taxon>Tremellomycetes</taxon>
        <taxon>Tremellales</taxon>
        <taxon>Rhynchogastremaceae</taxon>
        <taxon>Papiliotrema</taxon>
    </lineage>
</organism>